<reference evidence="2" key="1">
    <citation type="submission" date="2020-08" db="EMBL/GenBank/DDBJ databases">
        <title>Multicomponent nature underlies the extraordinary mechanical properties of spider dragline silk.</title>
        <authorList>
            <person name="Kono N."/>
            <person name="Nakamura H."/>
            <person name="Mori M."/>
            <person name="Yoshida Y."/>
            <person name="Ohtoshi R."/>
            <person name="Malay A.D."/>
            <person name="Moran D.A.P."/>
            <person name="Tomita M."/>
            <person name="Numata K."/>
            <person name="Arakawa K."/>
        </authorList>
    </citation>
    <scope>NUCLEOTIDE SEQUENCE</scope>
</reference>
<evidence type="ECO:0000313" key="3">
    <source>
        <dbReference type="Proteomes" id="UP000887013"/>
    </source>
</evidence>
<dbReference type="GO" id="GO:0005829">
    <property type="term" value="C:cytosol"/>
    <property type="evidence" value="ECO:0007669"/>
    <property type="project" value="TreeGrafter"/>
</dbReference>
<evidence type="ECO:0000259" key="1">
    <source>
        <dbReference type="Pfam" id="PF10350"/>
    </source>
</evidence>
<dbReference type="InterPro" id="IPR019442">
    <property type="entry name" value="THADA/TRM732_DUF2428"/>
</dbReference>
<sequence>NTLGEAQTLLYALQDTYENNKIISLNILQSSDTSILELEDAHFLKILLQTTFILASSTKPPDTVTAAYMFAFMVKSKKFEVHLIKFLLKQVEEGVSVLPCEKDVLISITYSSSFIALLLLSGELLKHLRVAQRSLLDAAAYAPLYGVLACIRSVIAQLDFKLLKDKLSLNQWTLLIQELISLSIKVASVVEPVVCNSSPEGHLPMDTDSDSLLQLQATVRRAIGKRFQSAVVGSECASLESDQVILDMVKTHAVTAQILLLCCWRTHKEVSLLFGEISDKIPVKSASESISSGILDIVQVLDIGEYFMRQMTLVKHKGAFEQAYIGFSKLCCMLWR</sequence>
<dbReference type="PANTHER" id="PTHR14387">
    <property type="entry name" value="THADA/DEATH RECEPTOR INTERACTING PROTEIN"/>
    <property type="match status" value="1"/>
</dbReference>
<name>A0A8X6PEX7_NEPPI</name>
<feature type="non-terminal residue" evidence="2">
    <location>
        <position position="1"/>
    </location>
</feature>
<protein>
    <submittedName>
        <fullName evidence="2">Thyroid adenoma-associated protein homolog</fullName>
    </submittedName>
</protein>
<dbReference type="AlphaFoldDB" id="A0A8X6PEX7"/>
<organism evidence="2 3">
    <name type="scientific">Nephila pilipes</name>
    <name type="common">Giant wood spider</name>
    <name type="synonym">Nephila maculata</name>
    <dbReference type="NCBI Taxonomy" id="299642"/>
    <lineage>
        <taxon>Eukaryota</taxon>
        <taxon>Metazoa</taxon>
        <taxon>Ecdysozoa</taxon>
        <taxon>Arthropoda</taxon>
        <taxon>Chelicerata</taxon>
        <taxon>Arachnida</taxon>
        <taxon>Araneae</taxon>
        <taxon>Araneomorphae</taxon>
        <taxon>Entelegynae</taxon>
        <taxon>Araneoidea</taxon>
        <taxon>Nephilidae</taxon>
        <taxon>Nephila</taxon>
    </lineage>
</organism>
<keyword evidence="3" id="KW-1185">Reference proteome</keyword>
<feature type="domain" description="DUF2428" evidence="1">
    <location>
        <begin position="175"/>
        <end position="336"/>
    </location>
</feature>
<dbReference type="Pfam" id="PF10350">
    <property type="entry name" value="DUF2428"/>
    <property type="match status" value="1"/>
</dbReference>
<evidence type="ECO:0000313" key="2">
    <source>
        <dbReference type="EMBL" id="GFT61404.1"/>
    </source>
</evidence>
<dbReference type="Proteomes" id="UP000887013">
    <property type="component" value="Unassembled WGS sequence"/>
</dbReference>
<dbReference type="PANTHER" id="PTHR14387:SF7">
    <property type="entry name" value="THYROID ADENOMA-ASSOCIATED PROTEIN"/>
    <property type="match status" value="1"/>
</dbReference>
<proteinExistence type="predicted"/>
<gene>
    <name evidence="2" type="primary">THADA</name>
    <name evidence="2" type="ORF">NPIL_547391</name>
</gene>
<dbReference type="InterPro" id="IPR051954">
    <property type="entry name" value="tRNA_methyltransferase_THADA"/>
</dbReference>
<dbReference type="EMBL" id="BMAW01067795">
    <property type="protein sequence ID" value="GFT61404.1"/>
    <property type="molecule type" value="Genomic_DNA"/>
</dbReference>
<comment type="caution">
    <text evidence="2">The sequence shown here is derived from an EMBL/GenBank/DDBJ whole genome shotgun (WGS) entry which is preliminary data.</text>
</comment>
<accession>A0A8X6PEX7</accession>
<dbReference type="OrthoDB" id="6421132at2759"/>
<dbReference type="GO" id="GO:0030488">
    <property type="term" value="P:tRNA methylation"/>
    <property type="evidence" value="ECO:0007669"/>
    <property type="project" value="TreeGrafter"/>
</dbReference>